<name>A0A0N1HT20_9EURO</name>
<feature type="region of interest" description="Disordered" evidence="1">
    <location>
        <begin position="151"/>
        <end position="208"/>
    </location>
</feature>
<dbReference type="STRING" id="1664694.A0A0N1HT20"/>
<evidence type="ECO:0000256" key="2">
    <source>
        <dbReference type="SAM" id="Phobius"/>
    </source>
</evidence>
<proteinExistence type="predicted"/>
<comment type="caution">
    <text evidence="3">The sequence shown here is derived from an EMBL/GenBank/DDBJ whole genome shotgun (WGS) entry which is preliminary data.</text>
</comment>
<feature type="compositionally biased region" description="Polar residues" evidence="1">
    <location>
        <begin position="155"/>
        <end position="170"/>
    </location>
</feature>
<dbReference type="OrthoDB" id="4148662at2759"/>
<dbReference type="GeneID" id="28735189"/>
<dbReference type="VEuPathDB" id="FungiDB:AB675_3274"/>
<keyword evidence="4" id="KW-1185">Reference proteome</keyword>
<keyword evidence="2" id="KW-0472">Membrane</keyword>
<dbReference type="AlphaFoldDB" id="A0A0N1HT20"/>
<dbReference type="NCBIfam" id="TIGR01167">
    <property type="entry name" value="LPXTG_anchor"/>
    <property type="match status" value="1"/>
</dbReference>
<evidence type="ECO:0000256" key="1">
    <source>
        <dbReference type="SAM" id="MobiDB-lite"/>
    </source>
</evidence>
<feature type="compositionally biased region" description="Basic and acidic residues" evidence="1">
    <location>
        <begin position="389"/>
        <end position="399"/>
    </location>
</feature>
<feature type="compositionally biased region" description="Polar residues" evidence="1">
    <location>
        <begin position="193"/>
        <end position="207"/>
    </location>
</feature>
<accession>A0A0N1HT20</accession>
<gene>
    <name evidence="3" type="ORF">AB675_3274</name>
</gene>
<keyword evidence="2" id="KW-0812">Transmembrane</keyword>
<reference evidence="3 4" key="1">
    <citation type="submission" date="2015-06" db="EMBL/GenBank/DDBJ databases">
        <title>Draft genome of the ant-associated black yeast Phialophora attae CBS 131958.</title>
        <authorList>
            <person name="Moreno L.F."/>
            <person name="Stielow B.J."/>
            <person name="de Hoog S."/>
            <person name="Vicente V.A."/>
            <person name="Weiss V.A."/>
            <person name="de Vries M."/>
            <person name="Cruz L.M."/>
            <person name="Souza E.M."/>
        </authorList>
    </citation>
    <scope>NUCLEOTIDE SEQUENCE [LARGE SCALE GENOMIC DNA]</scope>
    <source>
        <strain evidence="3 4">CBS 131958</strain>
    </source>
</reference>
<protein>
    <submittedName>
        <fullName evidence="3">Uncharacterized protein</fullName>
    </submittedName>
</protein>
<dbReference type="Proteomes" id="UP000038010">
    <property type="component" value="Unassembled WGS sequence"/>
</dbReference>
<feature type="compositionally biased region" description="Low complexity" evidence="1">
    <location>
        <begin position="171"/>
        <end position="192"/>
    </location>
</feature>
<organism evidence="3 4">
    <name type="scientific">Cyphellophora attinorum</name>
    <dbReference type="NCBI Taxonomy" id="1664694"/>
    <lineage>
        <taxon>Eukaryota</taxon>
        <taxon>Fungi</taxon>
        <taxon>Dikarya</taxon>
        <taxon>Ascomycota</taxon>
        <taxon>Pezizomycotina</taxon>
        <taxon>Eurotiomycetes</taxon>
        <taxon>Chaetothyriomycetidae</taxon>
        <taxon>Chaetothyriales</taxon>
        <taxon>Cyphellophoraceae</taxon>
        <taxon>Cyphellophora</taxon>
    </lineage>
</organism>
<sequence length="399" mass="41137">MADDPESSFGKCYFDDSGKESPSRFIPCGNVNFQGHIACCQSGNVCLSSSACYDGLTGMTYRAGCTDESYADPACPQKAQYSAEAWLGYTYCNGTSNEWVGCDDNNGPATVTPTSPCWCPEETGSARIAPFSDGASLQNIMSLPTAVGAKAQWEGGNSPSTVRLSDSPQETGSASTSASRSGSGSSSRPASTLVTTTAQSTEINGTPTVSTAVVTSTVAADGSSGSSGTTGSTGSSSIGVGAALGVLAIVALIAWLLLRRRKERRRINGGAAMHSGKLEKQLPSAFSSPETPHPTIADRDELDGAAVGAEHKDLTTGGRYYGNDGAAIAAPVGKSELDAVDNEKKSPIIPSPRTDEFGRPRSELPAGAETRMSAEGRAKNDGGWVVPGREGRVYEKGSI</sequence>
<feature type="region of interest" description="Disordered" evidence="1">
    <location>
        <begin position="338"/>
        <end position="399"/>
    </location>
</feature>
<keyword evidence="2" id="KW-1133">Transmembrane helix</keyword>
<evidence type="ECO:0000313" key="3">
    <source>
        <dbReference type="EMBL" id="KPI39545.1"/>
    </source>
</evidence>
<feature type="transmembrane region" description="Helical" evidence="2">
    <location>
        <begin position="238"/>
        <end position="258"/>
    </location>
</feature>
<feature type="region of interest" description="Disordered" evidence="1">
    <location>
        <begin position="268"/>
        <end position="302"/>
    </location>
</feature>
<feature type="compositionally biased region" description="Basic and acidic residues" evidence="1">
    <location>
        <begin position="353"/>
        <end position="362"/>
    </location>
</feature>
<evidence type="ECO:0000313" key="4">
    <source>
        <dbReference type="Proteomes" id="UP000038010"/>
    </source>
</evidence>
<dbReference type="RefSeq" id="XP_017999508.1">
    <property type="nucleotide sequence ID" value="XM_018143309.1"/>
</dbReference>
<dbReference type="EMBL" id="LFJN01000014">
    <property type="protein sequence ID" value="KPI39545.1"/>
    <property type="molecule type" value="Genomic_DNA"/>
</dbReference>